<reference evidence="4 5" key="1">
    <citation type="journal article" date="2015" name="Genome Announc.">
        <title>Expanding the biotechnology potential of lactobacilli through comparative genomics of 213 strains and associated genera.</title>
        <authorList>
            <person name="Sun Z."/>
            <person name="Harris H.M."/>
            <person name="McCann A."/>
            <person name="Guo C."/>
            <person name="Argimon S."/>
            <person name="Zhang W."/>
            <person name="Yang X."/>
            <person name="Jeffery I.B."/>
            <person name="Cooney J.C."/>
            <person name="Kagawa T.F."/>
            <person name="Liu W."/>
            <person name="Song Y."/>
            <person name="Salvetti E."/>
            <person name="Wrobel A."/>
            <person name="Rasinkangas P."/>
            <person name="Parkhill J."/>
            <person name="Rea M.C."/>
            <person name="O'Sullivan O."/>
            <person name="Ritari J."/>
            <person name="Douillard F.P."/>
            <person name="Paul Ross R."/>
            <person name="Yang R."/>
            <person name="Briner A.E."/>
            <person name="Felis G.E."/>
            <person name="de Vos W.M."/>
            <person name="Barrangou R."/>
            <person name="Klaenhammer T.R."/>
            <person name="Caufield P.W."/>
            <person name="Cui Y."/>
            <person name="Zhang H."/>
            <person name="O'Toole P.W."/>
        </authorList>
    </citation>
    <scope>NUCLEOTIDE SEQUENCE [LARGE SCALE GENOMIC DNA]</scope>
    <source>
        <strain evidence="4 5">DSM 20515</strain>
    </source>
</reference>
<evidence type="ECO:0000259" key="3">
    <source>
        <dbReference type="PROSITE" id="PS50893"/>
    </source>
</evidence>
<evidence type="ECO:0000256" key="1">
    <source>
        <dbReference type="ARBA" id="ARBA00022741"/>
    </source>
</evidence>
<dbReference type="PROSITE" id="PS50893">
    <property type="entry name" value="ABC_TRANSPORTER_2"/>
    <property type="match status" value="1"/>
</dbReference>
<dbReference type="InterPro" id="IPR003439">
    <property type="entry name" value="ABC_transporter-like_ATP-bd"/>
</dbReference>
<dbReference type="EMBL" id="AYYR01000008">
    <property type="protein sequence ID" value="KRM77815.1"/>
    <property type="molecule type" value="Genomic_DNA"/>
</dbReference>
<dbReference type="SMART" id="SM00382">
    <property type="entry name" value="AAA"/>
    <property type="match status" value="1"/>
</dbReference>
<dbReference type="Proteomes" id="UP000051845">
    <property type="component" value="Unassembled WGS sequence"/>
</dbReference>
<dbReference type="AlphaFoldDB" id="A0A0R2BFA0"/>
<dbReference type="GO" id="GO:0016887">
    <property type="term" value="F:ATP hydrolysis activity"/>
    <property type="evidence" value="ECO:0007669"/>
    <property type="project" value="InterPro"/>
</dbReference>
<dbReference type="Gene3D" id="3.40.50.300">
    <property type="entry name" value="P-loop containing nucleotide triphosphate hydrolases"/>
    <property type="match status" value="1"/>
</dbReference>
<keyword evidence="2" id="KW-0067">ATP-binding</keyword>
<dbReference type="PANTHER" id="PTHR43158">
    <property type="entry name" value="SKFA PEPTIDE EXPORT ATP-BINDING PROTEIN SKFE"/>
    <property type="match status" value="1"/>
</dbReference>
<accession>A0A0R2BFA0</accession>
<dbReference type="SUPFAM" id="SSF52540">
    <property type="entry name" value="P-loop containing nucleoside triphosphate hydrolases"/>
    <property type="match status" value="1"/>
</dbReference>
<dbReference type="InterPro" id="IPR027417">
    <property type="entry name" value="P-loop_NTPase"/>
</dbReference>
<dbReference type="InterPro" id="IPR003593">
    <property type="entry name" value="AAA+_ATPase"/>
</dbReference>
<dbReference type="GO" id="GO:0005524">
    <property type="term" value="F:ATP binding"/>
    <property type="evidence" value="ECO:0007669"/>
    <property type="project" value="UniProtKB-KW"/>
</dbReference>
<proteinExistence type="predicted"/>
<organism evidence="4 5">
    <name type="scientific">Secundilactobacillus collinoides DSM 20515 = JCM 1123</name>
    <dbReference type="NCBI Taxonomy" id="1423733"/>
    <lineage>
        <taxon>Bacteria</taxon>
        <taxon>Bacillati</taxon>
        <taxon>Bacillota</taxon>
        <taxon>Bacilli</taxon>
        <taxon>Lactobacillales</taxon>
        <taxon>Lactobacillaceae</taxon>
        <taxon>Secundilactobacillus</taxon>
    </lineage>
</organism>
<dbReference type="RefSeq" id="WP_054761691.1">
    <property type="nucleotide sequence ID" value="NZ_AYYR01000008.1"/>
</dbReference>
<keyword evidence="1" id="KW-0547">Nucleotide-binding</keyword>
<comment type="caution">
    <text evidence="4">The sequence shown here is derived from an EMBL/GenBank/DDBJ whole genome shotgun (WGS) entry which is preliminary data.</text>
</comment>
<protein>
    <submittedName>
        <fullName evidence="4">ABC transporter ATPase</fullName>
    </submittedName>
</protein>
<name>A0A0R2BFA0_SECCO</name>
<evidence type="ECO:0000256" key="2">
    <source>
        <dbReference type="ARBA" id="ARBA00022840"/>
    </source>
</evidence>
<evidence type="ECO:0000313" key="5">
    <source>
        <dbReference type="Proteomes" id="UP000051845"/>
    </source>
</evidence>
<dbReference type="Pfam" id="PF00005">
    <property type="entry name" value="ABC_tran"/>
    <property type="match status" value="1"/>
</dbReference>
<sequence>MTTLLTVANLTYKRNLKTILEDLNLTLEPNQIVGLLGANGAGKTTLMRLIAGAATSYHGTIRLGDQGTPAERKAIVSFSEQVAGVNDNRRLVNIADFYDHVYPDFDMANFRKLATDLGLGLDQRFNQLSRGNHQKFVVAIALSRHAKLYLLDEPFNGIDSMSRKKIVSSIIEWKPEMATILVSDHHVTDIANILDAVAVVKDHTIVDQKKADEIRENNGQSIEDYYESFYAEGETDND</sequence>
<evidence type="ECO:0000313" key="4">
    <source>
        <dbReference type="EMBL" id="KRM77815.1"/>
    </source>
</evidence>
<dbReference type="STRING" id="33960.TY91_12155"/>
<gene>
    <name evidence="4" type="ORF">FC82_GL002680</name>
</gene>
<feature type="domain" description="ABC transporter" evidence="3">
    <location>
        <begin position="5"/>
        <end position="227"/>
    </location>
</feature>
<dbReference type="PANTHER" id="PTHR43158:SF1">
    <property type="entry name" value="ABC TRANSPORTER, ATP-BINDING PROTEIN"/>
    <property type="match status" value="1"/>
</dbReference>
<dbReference type="PATRIC" id="fig|1423733.4.peg.2803"/>